<gene>
    <name evidence="1" type="ORF">BO88DRAFT_477707</name>
</gene>
<organism evidence="1 2">
    <name type="scientific">Aspergillus vadensis (strain CBS 113365 / IMI 142717 / IBT 24658)</name>
    <dbReference type="NCBI Taxonomy" id="1448311"/>
    <lineage>
        <taxon>Eukaryota</taxon>
        <taxon>Fungi</taxon>
        <taxon>Dikarya</taxon>
        <taxon>Ascomycota</taxon>
        <taxon>Pezizomycotina</taxon>
        <taxon>Eurotiomycetes</taxon>
        <taxon>Eurotiomycetidae</taxon>
        <taxon>Eurotiales</taxon>
        <taxon>Aspergillaceae</taxon>
        <taxon>Aspergillus</taxon>
        <taxon>Aspergillus subgen. Circumdati</taxon>
    </lineage>
</organism>
<protein>
    <submittedName>
        <fullName evidence="1">Uncharacterized protein</fullName>
    </submittedName>
</protein>
<reference evidence="1" key="1">
    <citation type="submission" date="2016-12" db="EMBL/GenBank/DDBJ databases">
        <title>The genomes of Aspergillus section Nigri reveals drivers in fungal speciation.</title>
        <authorList>
            <consortium name="DOE Joint Genome Institute"/>
            <person name="Vesth T.C."/>
            <person name="Nybo J."/>
            <person name="Theobald S."/>
            <person name="Brandl J."/>
            <person name="Frisvad J.C."/>
            <person name="Nielsen K.F."/>
            <person name="Lyhne E.K."/>
            <person name="Kogle M.E."/>
            <person name="Kuo A."/>
            <person name="Riley R."/>
            <person name="Clum A."/>
            <person name="Nolan M."/>
            <person name="Lipzen A."/>
            <person name="Salamov A."/>
            <person name="Henrissat B."/>
            <person name="Wiebenga A."/>
            <person name="De Vries R.P."/>
            <person name="Grigoriev I.V."/>
            <person name="Mortensen U.H."/>
            <person name="Andersen M.R."/>
            <person name="Baker S.E."/>
        </authorList>
    </citation>
    <scope>NUCLEOTIDE SEQUENCE [LARGE SCALE GENOMIC DNA]</scope>
    <source>
        <strain evidence="1">CBS 113365</strain>
    </source>
</reference>
<dbReference type="RefSeq" id="XP_025557124.1">
    <property type="nucleotide sequence ID" value="XM_025711981.1"/>
</dbReference>
<evidence type="ECO:0000313" key="1">
    <source>
        <dbReference type="EMBL" id="PYH63330.1"/>
    </source>
</evidence>
<dbReference type="AlphaFoldDB" id="A0A319AZK8"/>
<sequence length="58" mass="6739">MRESGKRWMWDNDQNRCANIASLDYWRELRSKYKLPSSSRIPPVLVKQSKAKLGTGKG</sequence>
<accession>A0A319AZK8</accession>
<dbReference type="EMBL" id="KZ821656">
    <property type="protein sequence ID" value="PYH63330.1"/>
    <property type="molecule type" value="Genomic_DNA"/>
</dbReference>
<dbReference type="GeneID" id="37216573"/>
<keyword evidence="2" id="KW-1185">Reference proteome</keyword>
<name>A0A319AZK8_ASPVC</name>
<feature type="non-terminal residue" evidence="1">
    <location>
        <position position="58"/>
    </location>
</feature>
<dbReference type="Proteomes" id="UP000248405">
    <property type="component" value="Unassembled WGS sequence"/>
</dbReference>
<proteinExistence type="predicted"/>
<evidence type="ECO:0000313" key="2">
    <source>
        <dbReference type="Proteomes" id="UP000248405"/>
    </source>
</evidence>